<feature type="transmembrane region" description="Helical" evidence="1">
    <location>
        <begin position="129"/>
        <end position="148"/>
    </location>
</feature>
<reference evidence="2 3" key="1">
    <citation type="submission" date="2020-10" db="EMBL/GenBank/DDBJ databases">
        <title>Phylogeny of dyella-like bacteria.</title>
        <authorList>
            <person name="Fu J."/>
        </authorList>
    </citation>
    <scope>NUCLEOTIDE SEQUENCE [LARGE SCALE GENOMIC DNA]</scope>
    <source>
        <strain evidence="2 3">DHG40</strain>
    </source>
</reference>
<evidence type="ECO:0000256" key="1">
    <source>
        <dbReference type="SAM" id="Phobius"/>
    </source>
</evidence>
<proteinExistence type="predicted"/>
<gene>
    <name evidence="2" type="ORF">ISP18_06385</name>
</gene>
<sequence>MTVELDDMKHAWQTLQVQLEQQQRLHQRLLMESRLDKMRHGLRPLVLGQSIQLAFGVAIMLWGISFWSVRMEVLHWLIVGVLVQLLGMSLVLAAARNLHLIQRIDYAAPILEIQQRLAALRAWRVRVEAPVFAVIGSFAWIPLVLMEIQLDDERVAPKLDIFLLAPWLVSHLILCGCVSLALVVVVFWLVRWAGHRRWLENNFAGKCVQKAESMLEQIAQFKQE</sequence>
<feature type="transmembrane region" description="Helical" evidence="1">
    <location>
        <begin position="73"/>
        <end position="95"/>
    </location>
</feature>
<organism evidence="2 3">
    <name type="scientific">Dyella humi</name>
    <dbReference type="NCBI Taxonomy" id="1770547"/>
    <lineage>
        <taxon>Bacteria</taxon>
        <taxon>Pseudomonadati</taxon>
        <taxon>Pseudomonadota</taxon>
        <taxon>Gammaproteobacteria</taxon>
        <taxon>Lysobacterales</taxon>
        <taxon>Rhodanobacteraceae</taxon>
        <taxon>Dyella</taxon>
    </lineage>
</organism>
<protein>
    <recommendedName>
        <fullName evidence="4">Serine/threonine protein kinase</fullName>
    </recommendedName>
</protein>
<keyword evidence="1" id="KW-0472">Membrane</keyword>
<keyword evidence="1" id="KW-0812">Transmembrane</keyword>
<evidence type="ECO:0000313" key="2">
    <source>
        <dbReference type="EMBL" id="MFK2854210.1"/>
    </source>
</evidence>
<feature type="transmembrane region" description="Helical" evidence="1">
    <location>
        <begin position="45"/>
        <end position="67"/>
    </location>
</feature>
<comment type="caution">
    <text evidence="2">The sequence shown here is derived from an EMBL/GenBank/DDBJ whole genome shotgun (WGS) entry which is preliminary data.</text>
</comment>
<evidence type="ECO:0008006" key="4">
    <source>
        <dbReference type="Google" id="ProtNLM"/>
    </source>
</evidence>
<feature type="transmembrane region" description="Helical" evidence="1">
    <location>
        <begin position="168"/>
        <end position="190"/>
    </location>
</feature>
<keyword evidence="3" id="KW-1185">Reference proteome</keyword>
<dbReference type="EMBL" id="JADIKI010000022">
    <property type="protein sequence ID" value="MFK2854210.1"/>
    <property type="molecule type" value="Genomic_DNA"/>
</dbReference>
<dbReference type="Proteomes" id="UP001620409">
    <property type="component" value="Unassembled WGS sequence"/>
</dbReference>
<evidence type="ECO:0000313" key="3">
    <source>
        <dbReference type="Proteomes" id="UP001620409"/>
    </source>
</evidence>
<name>A0ABW8IG85_9GAMM</name>
<keyword evidence="1" id="KW-1133">Transmembrane helix</keyword>
<accession>A0ABW8IG85</accession>